<dbReference type="Proteomes" id="UP001497444">
    <property type="component" value="Unassembled WGS sequence"/>
</dbReference>
<dbReference type="EMBL" id="CAXAQS010000024">
    <property type="protein sequence ID" value="CAK9249682.1"/>
    <property type="molecule type" value="Genomic_DNA"/>
</dbReference>
<protein>
    <submittedName>
        <fullName evidence="2">Uncharacterized protein</fullName>
    </submittedName>
</protein>
<reference evidence="2" key="1">
    <citation type="submission" date="2024-02" db="EMBL/GenBank/DDBJ databases">
        <authorList>
            <consortium name="ELIXIR-Norway"/>
            <consortium name="Elixir Norway"/>
        </authorList>
    </citation>
    <scope>NUCLEOTIDE SEQUENCE</scope>
</reference>
<name>A0ABP0V5I1_9BRYO</name>
<comment type="caution">
    <text evidence="2">The sequence shown here is derived from an EMBL/GenBank/DDBJ whole genome shotgun (WGS) entry which is preliminary data.</text>
</comment>
<proteinExistence type="predicted"/>
<organism evidence="2 3">
    <name type="scientific">Sphagnum jensenii</name>
    <dbReference type="NCBI Taxonomy" id="128206"/>
    <lineage>
        <taxon>Eukaryota</taxon>
        <taxon>Viridiplantae</taxon>
        <taxon>Streptophyta</taxon>
        <taxon>Embryophyta</taxon>
        <taxon>Bryophyta</taxon>
        <taxon>Sphagnophytina</taxon>
        <taxon>Sphagnopsida</taxon>
        <taxon>Sphagnales</taxon>
        <taxon>Sphagnaceae</taxon>
        <taxon>Sphagnum</taxon>
    </lineage>
</organism>
<keyword evidence="3" id="KW-1185">Reference proteome</keyword>
<gene>
    <name evidence="2" type="ORF">CSSPJE1EN1_LOCUS25060</name>
</gene>
<evidence type="ECO:0000256" key="1">
    <source>
        <dbReference type="SAM" id="MobiDB-lite"/>
    </source>
</evidence>
<accession>A0ABP0V5I1</accession>
<evidence type="ECO:0000313" key="2">
    <source>
        <dbReference type="EMBL" id="CAK9249682.1"/>
    </source>
</evidence>
<evidence type="ECO:0000313" key="3">
    <source>
        <dbReference type="Proteomes" id="UP001497444"/>
    </source>
</evidence>
<sequence length="368" mass="38882">MATKVLTGARAKIYVNNVLIGIFETCTYNMSIGTEPIHLLGRYSASEITPTSYEAVTLSCSGFRVIGAGPHGGSPSATNPSGQPGEAGNPLNGPSVYMLQDLLNLTGVTIAIVDRQTGVNILTAMGCVATGYNGNHNARATSRITINYTGLVLSDESGNQSEGSVIGAEWQSKNAISSEDITRTVYEADPVVAIRTLGVDQYGNPFSTDNPFPVAFEGTISIGDVSIVQGGNTVKVNADGSINVIVESQPSPNEKVVSTYNEITNIPSGSTTQIVSYTVPPSTQGVLQRCPVSGENVARYDLLINGVIVDTLRTMFGADLTQMFDFTSGNDSGYVLNAGDVVSIQVLHNRPYVASFEARIQVLQINLE</sequence>
<feature type="region of interest" description="Disordered" evidence="1">
    <location>
        <begin position="71"/>
        <end position="90"/>
    </location>
</feature>